<evidence type="ECO:0000313" key="3">
    <source>
        <dbReference type="Proteomes" id="UP000199062"/>
    </source>
</evidence>
<keyword evidence="3" id="KW-1185">Reference proteome</keyword>
<proteinExistence type="predicted"/>
<dbReference type="AlphaFoldDB" id="A0A1I6LUP0"/>
<evidence type="ECO:0000313" key="2">
    <source>
        <dbReference type="EMBL" id="SFS07145.1"/>
    </source>
</evidence>
<protein>
    <submittedName>
        <fullName evidence="2">Predicted lipoprotein with conserved Yx(FWY)xxD motif</fullName>
    </submittedName>
</protein>
<dbReference type="EMBL" id="FOZK01000003">
    <property type="protein sequence ID" value="SFS07145.1"/>
    <property type="molecule type" value="Genomic_DNA"/>
</dbReference>
<dbReference type="PANTHER" id="PTHR39335">
    <property type="entry name" value="BLL4220 PROTEIN"/>
    <property type="match status" value="1"/>
</dbReference>
<dbReference type="STRING" id="767519.SAMN05216559_3161"/>
<feature type="region of interest" description="Disordered" evidence="1">
    <location>
        <begin position="15"/>
        <end position="81"/>
    </location>
</feature>
<dbReference type="RefSeq" id="WP_281244915.1">
    <property type="nucleotide sequence ID" value="NZ_FOZK01000003.1"/>
</dbReference>
<evidence type="ECO:0000256" key="1">
    <source>
        <dbReference type="SAM" id="MobiDB-lite"/>
    </source>
</evidence>
<dbReference type="Pfam" id="PF03640">
    <property type="entry name" value="Lipoprotein_15"/>
    <property type="match status" value="2"/>
</dbReference>
<dbReference type="PANTHER" id="PTHR39335:SF1">
    <property type="entry name" value="BLL4220 PROTEIN"/>
    <property type="match status" value="1"/>
</dbReference>
<accession>A0A1I6LUP0</accession>
<organism evidence="2 3">
    <name type="scientific">Halomicrobium zhouii</name>
    <dbReference type="NCBI Taxonomy" id="767519"/>
    <lineage>
        <taxon>Archaea</taxon>
        <taxon>Methanobacteriati</taxon>
        <taxon>Methanobacteriota</taxon>
        <taxon>Stenosarchaea group</taxon>
        <taxon>Halobacteria</taxon>
        <taxon>Halobacteriales</taxon>
        <taxon>Haloarculaceae</taxon>
        <taxon>Halomicrobium</taxon>
    </lineage>
</organism>
<gene>
    <name evidence="2" type="ORF">SAMN05216559_3161</name>
</gene>
<dbReference type="GO" id="GO:0043448">
    <property type="term" value="P:alkane catabolic process"/>
    <property type="evidence" value="ECO:0007669"/>
    <property type="project" value="TreeGrafter"/>
</dbReference>
<name>A0A1I6LUP0_9EURY</name>
<dbReference type="InterPro" id="IPR005297">
    <property type="entry name" value="Lipoprotein_repeat"/>
</dbReference>
<reference evidence="2 3" key="1">
    <citation type="submission" date="2016-10" db="EMBL/GenBank/DDBJ databases">
        <authorList>
            <person name="de Groot N.N."/>
        </authorList>
    </citation>
    <scope>NUCLEOTIDE SEQUENCE [LARGE SCALE GENOMIC DNA]</scope>
    <source>
        <strain evidence="2 3">CGMCC 1.10457</strain>
    </source>
</reference>
<sequence>MGIAGSTVALAGCLGIGEGGSGSDSDSGSGSGSGSDAGSDSGSGSDTGSGSNSGAGSGADSGPAVTVRSHEEHGEILVGNDDMALYMYDRDSQGEGESACGADCADGWPPLTVDGDPAKGDDVAADLTTFEREDGATQVAAAGWPLYYFASDEEPAHTRGHGASDVWWLLRPDGSKVE</sequence>
<feature type="compositionally biased region" description="Gly residues" evidence="1">
    <location>
        <begin position="45"/>
        <end position="59"/>
    </location>
</feature>
<dbReference type="Proteomes" id="UP000199062">
    <property type="component" value="Unassembled WGS sequence"/>
</dbReference>
<keyword evidence="2" id="KW-0449">Lipoprotein</keyword>